<dbReference type="InterPro" id="IPR045078">
    <property type="entry name" value="TST/MPST-like"/>
</dbReference>
<evidence type="ECO:0000313" key="4">
    <source>
        <dbReference type="EMBL" id="QDP96545.1"/>
    </source>
</evidence>
<feature type="domain" description="Rhodanese" evidence="3">
    <location>
        <begin position="16"/>
        <end position="133"/>
    </location>
</feature>
<keyword evidence="2" id="KW-0677">Repeat</keyword>
<dbReference type="KEGG" id="mik:FOE78_12085"/>
<dbReference type="OrthoDB" id="9770030at2"/>
<dbReference type="PROSITE" id="PS00380">
    <property type="entry name" value="RHODANESE_1"/>
    <property type="match status" value="1"/>
</dbReference>
<dbReference type="EMBL" id="CP041692">
    <property type="protein sequence ID" value="QDP96545.1"/>
    <property type="molecule type" value="Genomic_DNA"/>
</dbReference>
<evidence type="ECO:0000259" key="3">
    <source>
        <dbReference type="PROSITE" id="PS50206"/>
    </source>
</evidence>
<dbReference type="RefSeq" id="WP_143986508.1">
    <property type="nucleotide sequence ID" value="NZ_CP041692.1"/>
</dbReference>
<dbReference type="InterPro" id="IPR001307">
    <property type="entry name" value="Thiosulphate_STrfase_CS"/>
</dbReference>
<dbReference type="GO" id="GO:0004792">
    <property type="term" value="F:thiosulfate-cyanide sulfurtransferase activity"/>
    <property type="evidence" value="ECO:0007669"/>
    <property type="project" value="InterPro"/>
</dbReference>
<dbReference type="PANTHER" id="PTHR11364:SF27">
    <property type="entry name" value="SULFURTRANSFERASE"/>
    <property type="match status" value="1"/>
</dbReference>
<dbReference type="Pfam" id="PF00581">
    <property type="entry name" value="Rhodanese"/>
    <property type="match status" value="2"/>
</dbReference>
<evidence type="ECO:0000256" key="1">
    <source>
        <dbReference type="ARBA" id="ARBA00022679"/>
    </source>
</evidence>
<dbReference type="PANTHER" id="PTHR11364">
    <property type="entry name" value="THIOSULFATE SULFERTANSFERASE"/>
    <property type="match status" value="1"/>
</dbReference>
<proteinExistence type="predicted"/>
<evidence type="ECO:0000256" key="2">
    <source>
        <dbReference type="ARBA" id="ARBA00022737"/>
    </source>
</evidence>
<dbReference type="InterPro" id="IPR036873">
    <property type="entry name" value="Rhodanese-like_dom_sf"/>
</dbReference>
<dbReference type="SUPFAM" id="SSF52821">
    <property type="entry name" value="Rhodanese/Cell cycle control phosphatase"/>
    <property type="match status" value="2"/>
</dbReference>
<keyword evidence="1 4" id="KW-0808">Transferase</keyword>
<sequence>MGVLVEVDELARLLAEDRPPVLIDVRWTLGGPSRLPDFLNGHIPGAHWVDLETELSDHQRPGGRHPLPERAAFEASMRRVGVRNDSTVIIYDADNALAASRLWWMLRDAGRADVRVLNGGFAAWLADLRPTESGPGQQAVPGDFTADPDSLPKIDGPDLADRIAAGNPPVIIDVRGPERYAGESEPIDPVAGHIPGAINVPSMINIGADGRFRDPAEIAANFPAGDEAPVVYCGSGITAAHTALARQVAGLSMPTVYPGSWSDWISDPERPVATGAQP</sequence>
<keyword evidence="5" id="KW-1185">Reference proteome</keyword>
<reference evidence="4 5" key="1">
    <citation type="submission" date="2019-07" db="EMBL/GenBank/DDBJ databases">
        <title>Microlunatus dokdonensis sp. nov. isolated from the rhizospheric soil of the wild plant Elymus tsukushiensis.</title>
        <authorList>
            <person name="Ghim S.-Y."/>
            <person name="Hwang Y.-J."/>
            <person name="Son J.-S."/>
            <person name="Shin J.-H."/>
        </authorList>
    </citation>
    <scope>NUCLEOTIDE SEQUENCE [LARGE SCALE GENOMIC DNA]</scope>
    <source>
        <strain evidence="4 5">KUDC0627</strain>
    </source>
</reference>
<dbReference type="InterPro" id="IPR001763">
    <property type="entry name" value="Rhodanese-like_dom"/>
</dbReference>
<dbReference type="AlphaFoldDB" id="A0A516PZE0"/>
<dbReference type="Proteomes" id="UP000319263">
    <property type="component" value="Chromosome"/>
</dbReference>
<name>A0A516PZE0_9ACTN</name>
<dbReference type="PROSITE" id="PS50206">
    <property type="entry name" value="RHODANESE_3"/>
    <property type="match status" value="2"/>
</dbReference>
<evidence type="ECO:0000313" key="5">
    <source>
        <dbReference type="Proteomes" id="UP000319263"/>
    </source>
</evidence>
<dbReference type="Gene3D" id="3.40.250.10">
    <property type="entry name" value="Rhodanese-like domain"/>
    <property type="match status" value="2"/>
</dbReference>
<dbReference type="SMART" id="SM00450">
    <property type="entry name" value="RHOD"/>
    <property type="match status" value="2"/>
</dbReference>
<feature type="domain" description="Rhodanese" evidence="3">
    <location>
        <begin position="165"/>
        <end position="273"/>
    </location>
</feature>
<organism evidence="4 5">
    <name type="scientific">Microlunatus elymi</name>
    <dbReference type="NCBI Taxonomy" id="2596828"/>
    <lineage>
        <taxon>Bacteria</taxon>
        <taxon>Bacillati</taxon>
        <taxon>Actinomycetota</taxon>
        <taxon>Actinomycetes</taxon>
        <taxon>Propionibacteriales</taxon>
        <taxon>Propionibacteriaceae</taxon>
        <taxon>Microlunatus</taxon>
    </lineage>
</organism>
<dbReference type="CDD" id="cd01449">
    <property type="entry name" value="TST_Repeat_2"/>
    <property type="match status" value="1"/>
</dbReference>
<gene>
    <name evidence="4" type="ORF">FOE78_12085</name>
</gene>
<protein>
    <submittedName>
        <fullName evidence="4">Sulfurtransferase</fullName>
    </submittedName>
</protein>
<accession>A0A516PZE0</accession>
<dbReference type="CDD" id="cd01448">
    <property type="entry name" value="TST_Repeat_1"/>
    <property type="match status" value="1"/>
</dbReference>